<evidence type="ECO:0000313" key="1">
    <source>
        <dbReference type="EMBL" id="KAK3902347.1"/>
    </source>
</evidence>
<dbReference type="AlphaFoldDB" id="A0AAN6MK36"/>
<comment type="caution">
    <text evidence="1">The sequence shown here is derived from an EMBL/GenBank/DDBJ whole genome shotgun (WGS) entry which is preliminary data.</text>
</comment>
<name>A0AAN6MK36_9PEZI</name>
<dbReference type="Proteomes" id="UP001303889">
    <property type="component" value="Unassembled WGS sequence"/>
</dbReference>
<proteinExistence type="predicted"/>
<protein>
    <submittedName>
        <fullName evidence="1">Uncharacterized protein</fullName>
    </submittedName>
</protein>
<evidence type="ECO:0000313" key="2">
    <source>
        <dbReference type="Proteomes" id="UP001303889"/>
    </source>
</evidence>
<accession>A0AAN6MK36</accession>
<reference evidence="1" key="2">
    <citation type="submission" date="2023-05" db="EMBL/GenBank/DDBJ databases">
        <authorList>
            <consortium name="Lawrence Berkeley National Laboratory"/>
            <person name="Steindorff A."/>
            <person name="Hensen N."/>
            <person name="Bonometti L."/>
            <person name="Westerberg I."/>
            <person name="Brannstrom I.O."/>
            <person name="Guillou S."/>
            <person name="Cros-Aarteil S."/>
            <person name="Calhoun S."/>
            <person name="Haridas S."/>
            <person name="Kuo A."/>
            <person name="Mondo S."/>
            <person name="Pangilinan J."/>
            <person name="Riley R."/>
            <person name="Labutti K."/>
            <person name="Andreopoulos B."/>
            <person name="Lipzen A."/>
            <person name="Chen C."/>
            <person name="Yanf M."/>
            <person name="Daum C."/>
            <person name="Ng V."/>
            <person name="Clum A."/>
            <person name="Ohm R."/>
            <person name="Martin F."/>
            <person name="Silar P."/>
            <person name="Natvig D."/>
            <person name="Lalanne C."/>
            <person name="Gautier V."/>
            <person name="Ament-Velasquez S.L."/>
            <person name="Kruys A."/>
            <person name="Hutchinson M.I."/>
            <person name="Powell A.J."/>
            <person name="Barry K."/>
            <person name="Miller A.N."/>
            <person name="Grigoriev I.V."/>
            <person name="Debuchy R."/>
            <person name="Gladieux P."/>
            <person name="Thoren M.H."/>
            <person name="Johannesson H."/>
        </authorList>
    </citation>
    <scope>NUCLEOTIDE SEQUENCE</scope>
    <source>
        <strain evidence="1">CBS 103.79</strain>
    </source>
</reference>
<sequence>MLHKHAPGTSQAAPSRPSIATLPYEIQAAIFEAAIEPQIFFMDITNAMLTFARPADKAIGLTCQLSREIYLKSKTLHRFGRHSHWVDPERDIFYLYKDDPVPRAPRPNSLETKIPDGEDFDRTVVQNVAVDLQYLGDHPRHDPVVRIWIVFPHLQSIHIFVPKGPPQTPALRSSPETLVLSEIPSTQIVAAPGHDKELWLAVRYQVKKVCSRILTTENGWQGRHNPDVVGHFTSLRGTSPPAASEKHERG</sequence>
<keyword evidence="2" id="KW-1185">Reference proteome</keyword>
<reference evidence="1" key="1">
    <citation type="journal article" date="2023" name="Mol. Phylogenet. Evol.">
        <title>Genome-scale phylogeny and comparative genomics of the fungal order Sordariales.</title>
        <authorList>
            <person name="Hensen N."/>
            <person name="Bonometti L."/>
            <person name="Westerberg I."/>
            <person name="Brannstrom I.O."/>
            <person name="Guillou S."/>
            <person name="Cros-Aarteil S."/>
            <person name="Calhoun S."/>
            <person name="Haridas S."/>
            <person name="Kuo A."/>
            <person name="Mondo S."/>
            <person name="Pangilinan J."/>
            <person name="Riley R."/>
            <person name="LaButti K."/>
            <person name="Andreopoulos B."/>
            <person name="Lipzen A."/>
            <person name="Chen C."/>
            <person name="Yan M."/>
            <person name="Daum C."/>
            <person name="Ng V."/>
            <person name="Clum A."/>
            <person name="Steindorff A."/>
            <person name="Ohm R.A."/>
            <person name="Martin F."/>
            <person name="Silar P."/>
            <person name="Natvig D.O."/>
            <person name="Lalanne C."/>
            <person name="Gautier V."/>
            <person name="Ament-Velasquez S.L."/>
            <person name="Kruys A."/>
            <person name="Hutchinson M.I."/>
            <person name="Powell A.J."/>
            <person name="Barry K."/>
            <person name="Miller A.N."/>
            <person name="Grigoriev I.V."/>
            <person name="Debuchy R."/>
            <person name="Gladieux P."/>
            <person name="Hiltunen Thoren M."/>
            <person name="Johannesson H."/>
        </authorList>
    </citation>
    <scope>NUCLEOTIDE SEQUENCE</scope>
    <source>
        <strain evidence="1">CBS 103.79</strain>
    </source>
</reference>
<dbReference type="EMBL" id="MU855516">
    <property type="protein sequence ID" value="KAK3902347.1"/>
    <property type="molecule type" value="Genomic_DNA"/>
</dbReference>
<organism evidence="1 2">
    <name type="scientific">Staphylotrichum tortipilum</name>
    <dbReference type="NCBI Taxonomy" id="2831512"/>
    <lineage>
        <taxon>Eukaryota</taxon>
        <taxon>Fungi</taxon>
        <taxon>Dikarya</taxon>
        <taxon>Ascomycota</taxon>
        <taxon>Pezizomycotina</taxon>
        <taxon>Sordariomycetes</taxon>
        <taxon>Sordariomycetidae</taxon>
        <taxon>Sordariales</taxon>
        <taxon>Chaetomiaceae</taxon>
        <taxon>Staphylotrichum</taxon>
    </lineage>
</organism>
<gene>
    <name evidence="1" type="ORF">C8A05DRAFT_15591</name>
</gene>